<dbReference type="AlphaFoldDB" id="A0A8D8FVV3"/>
<organism evidence="1">
    <name type="scientific">Culex pipiens</name>
    <name type="common">House mosquito</name>
    <dbReference type="NCBI Taxonomy" id="7175"/>
    <lineage>
        <taxon>Eukaryota</taxon>
        <taxon>Metazoa</taxon>
        <taxon>Ecdysozoa</taxon>
        <taxon>Arthropoda</taxon>
        <taxon>Hexapoda</taxon>
        <taxon>Insecta</taxon>
        <taxon>Pterygota</taxon>
        <taxon>Neoptera</taxon>
        <taxon>Endopterygota</taxon>
        <taxon>Diptera</taxon>
        <taxon>Nematocera</taxon>
        <taxon>Culicoidea</taxon>
        <taxon>Culicidae</taxon>
        <taxon>Culicinae</taxon>
        <taxon>Culicini</taxon>
        <taxon>Culex</taxon>
        <taxon>Culex</taxon>
    </lineage>
</organism>
<reference evidence="1" key="1">
    <citation type="submission" date="2021-05" db="EMBL/GenBank/DDBJ databases">
        <authorList>
            <person name="Alioto T."/>
            <person name="Alioto T."/>
            <person name="Gomez Garrido J."/>
        </authorList>
    </citation>
    <scope>NUCLEOTIDE SEQUENCE</scope>
</reference>
<evidence type="ECO:0000313" key="1">
    <source>
        <dbReference type="EMBL" id="CAG6484334.1"/>
    </source>
</evidence>
<dbReference type="EMBL" id="HBUE01099009">
    <property type="protein sequence ID" value="CAG6484333.1"/>
    <property type="molecule type" value="Transcribed_RNA"/>
</dbReference>
<dbReference type="EMBL" id="HBUE01099013">
    <property type="protein sequence ID" value="CAG6484334.1"/>
    <property type="molecule type" value="Transcribed_RNA"/>
</dbReference>
<accession>A0A8D8FVV3</accession>
<proteinExistence type="predicted"/>
<sequence length="99" mass="11894">MFKPKFCKFIHNLNLLGLYVYLNRKKTYFYSDLRKENVKFRVHSLQNQIEPRRLSLIEIGPTLHGHLKYKISEYFSQIFSKIIPLILRVLKNVFSTNFG</sequence>
<name>A0A8D8FVV3_CULPI</name>
<protein>
    <submittedName>
        <fullName evidence="1">(northern house mosquito) hypothetical protein</fullName>
    </submittedName>
</protein>
<dbReference type="EMBL" id="HBUE01099008">
    <property type="protein sequence ID" value="CAG6484332.1"/>
    <property type="molecule type" value="Transcribed_RNA"/>
</dbReference>